<dbReference type="RefSeq" id="XP_002636658.1">
    <property type="nucleotide sequence ID" value="XM_002636612.1"/>
</dbReference>
<evidence type="ECO:0000256" key="2">
    <source>
        <dbReference type="ARBA" id="ARBA00022676"/>
    </source>
</evidence>
<organism evidence="7 8">
    <name type="scientific">Caenorhabditis briggsae</name>
    <dbReference type="NCBI Taxonomy" id="6238"/>
    <lineage>
        <taxon>Eukaryota</taxon>
        <taxon>Metazoa</taxon>
        <taxon>Ecdysozoa</taxon>
        <taxon>Nematoda</taxon>
        <taxon>Chromadorea</taxon>
        <taxon>Rhabditida</taxon>
        <taxon>Rhabditina</taxon>
        <taxon>Rhabditomorpha</taxon>
        <taxon>Rhabditoidea</taxon>
        <taxon>Rhabditidae</taxon>
        <taxon>Peloderinae</taxon>
        <taxon>Caenorhabditis</taxon>
    </lineage>
</organism>
<gene>
    <name evidence="7 9" type="ORF">CBG23369</name>
    <name evidence="7" type="ORF">CBG_23369</name>
</gene>
<dbReference type="FunCoup" id="A8Y431">
    <property type="interactions" value="1365"/>
</dbReference>
<evidence type="ECO:0000256" key="5">
    <source>
        <dbReference type="ARBA" id="ARBA00023180"/>
    </source>
</evidence>
<evidence type="ECO:0000256" key="6">
    <source>
        <dbReference type="SAM" id="Phobius"/>
    </source>
</evidence>
<keyword evidence="6" id="KW-1133">Transmembrane helix</keyword>
<dbReference type="InParanoid" id="A8Y431"/>
<evidence type="ECO:0000256" key="1">
    <source>
        <dbReference type="ARBA" id="ARBA00004606"/>
    </source>
</evidence>
<feature type="transmembrane region" description="Helical" evidence="6">
    <location>
        <begin position="31"/>
        <end position="50"/>
    </location>
</feature>
<dbReference type="CTD" id="8578653"/>
<dbReference type="GeneID" id="8578653"/>
<dbReference type="GO" id="GO:0016757">
    <property type="term" value="F:glycosyltransferase activity"/>
    <property type="evidence" value="ECO:0007669"/>
    <property type="project" value="UniProtKB-KW"/>
</dbReference>
<comment type="subcellular location">
    <subcellularLocation>
        <location evidence="1">Membrane</location>
        <topology evidence="1">Single-pass type II membrane protein</topology>
    </subcellularLocation>
</comment>
<evidence type="ECO:0000256" key="3">
    <source>
        <dbReference type="ARBA" id="ARBA00022679"/>
    </source>
</evidence>
<sequence length="596" mass="69724">MPGIRYKRLQNQNSETDDYSNPKFDSVCSPFILFLLCFGFLAFMIFFTFVQSPLGPIRVTSENVIILQQLDNNITTNSKRNITQWMDYYFTKEESRLLNCSEMIKGNKDTIELYVNNGRMKLDQERLFELRMDCPSIRQRVYGDMPPFSPLKRPIAFVRTIYKIYELQEALLSLSYHPDNTFCFIMDAKSSDKLKNSVRNMSDCFENVIVLEKEYMLNSGGHGQDPAHFDCLQTILDRKWDHAIILQNFDLVIKTPYQLSDISELLNYTSIMGFDFGFSYRYNTKADWTPAGMKLFKNETGVPDKILHTPMRVRKSLNEVIISKVFVKSMFDKLNMEVIIKLFDDNDYYGVDEMLVQTLYENYLGLDGQMESNCTQNHNDILTRLTHWDWTGPNGFDKQCHSKWKRHGICILGVEYMNELFKSRKAIANKVLETFDFGTIACMREMIKRNVTGETPDAAWLTSFPQFREMQMKANGTYDRNTFDYAVPLFGIQNFLVNFSVKALPKHLTVKTDECCRCLSGRQTIVQKCSFVILAPSELFSSLFHVSFSARYLFFRLLLLLILSMMTPFSHVEYENRTWYKVAAKLLYHFFQSKRF</sequence>
<protein>
    <submittedName>
        <fullName evidence="7">Protein CBG23369</fullName>
    </submittedName>
</protein>
<evidence type="ECO:0000256" key="4">
    <source>
        <dbReference type="ARBA" id="ARBA00023136"/>
    </source>
</evidence>
<dbReference type="KEGG" id="cbr:CBG_23369"/>
<dbReference type="InterPro" id="IPR003406">
    <property type="entry name" value="Glyco_trans_14"/>
</dbReference>
<dbReference type="HOGENOM" id="CLU_032341_2_1_1"/>
<keyword evidence="5" id="KW-0325">Glycoprotein</keyword>
<keyword evidence="3" id="KW-0808">Transferase</keyword>
<dbReference type="eggNOG" id="KOG0799">
    <property type="taxonomic scope" value="Eukaryota"/>
</dbReference>
<dbReference type="EMBL" id="HE601533">
    <property type="protein sequence ID" value="CAP39651.1"/>
    <property type="molecule type" value="Genomic_DNA"/>
</dbReference>
<name>A8Y431_CAEBR</name>
<evidence type="ECO:0000313" key="9">
    <source>
        <dbReference type="WormBase" id="CBG23369"/>
    </source>
</evidence>
<keyword evidence="4 6" id="KW-0472">Membrane</keyword>
<accession>A8Y431</accession>
<keyword evidence="2" id="KW-0328">Glycosyltransferase</keyword>
<dbReference type="Proteomes" id="UP000008549">
    <property type="component" value="Unassembled WGS sequence"/>
</dbReference>
<evidence type="ECO:0000313" key="7">
    <source>
        <dbReference type="EMBL" id="CAP39651.1"/>
    </source>
</evidence>
<dbReference type="Pfam" id="PF02485">
    <property type="entry name" value="Branch"/>
    <property type="match status" value="1"/>
</dbReference>
<proteinExistence type="predicted"/>
<reference evidence="7 8" key="2">
    <citation type="journal article" date="2011" name="PLoS Genet.">
        <title>Caenorhabditis briggsae recombinant inbred line genotypes reveal inter-strain incompatibility and the evolution of recombination.</title>
        <authorList>
            <person name="Ross J.A."/>
            <person name="Koboldt D.C."/>
            <person name="Staisch J.E."/>
            <person name="Chamberlin H.M."/>
            <person name="Gupta B.P."/>
            <person name="Miller R.D."/>
            <person name="Baird S.E."/>
            <person name="Haag E.S."/>
        </authorList>
    </citation>
    <scope>NUCLEOTIDE SEQUENCE [LARGE SCALE GENOMIC DNA]</scope>
    <source>
        <strain evidence="7 8">AF16</strain>
    </source>
</reference>
<dbReference type="PANTHER" id="PTHR46671:SF5">
    <property type="entry name" value="NUCLEOTID_TRANS DOMAIN-CONTAINING PROTEIN"/>
    <property type="match status" value="1"/>
</dbReference>
<feature type="transmembrane region" description="Helical" evidence="6">
    <location>
        <begin position="553"/>
        <end position="572"/>
    </location>
</feature>
<dbReference type="AlphaFoldDB" id="A8Y431"/>
<keyword evidence="6" id="KW-0812">Transmembrane</keyword>
<reference evidence="7 8" key="1">
    <citation type="journal article" date="2003" name="PLoS Biol.">
        <title>The genome sequence of Caenorhabditis briggsae: a platform for comparative genomics.</title>
        <authorList>
            <person name="Stein L.D."/>
            <person name="Bao Z."/>
            <person name="Blasiar D."/>
            <person name="Blumenthal T."/>
            <person name="Brent M.R."/>
            <person name="Chen N."/>
            <person name="Chinwalla A."/>
            <person name="Clarke L."/>
            <person name="Clee C."/>
            <person name="Coghlan A."/>
            <person name="Coulson A."/>
            <person name="D'Eustachio P."/>
            <person name="Fitch D.H."/>
            <person name="Fulton L.A."/>
            <person name="Fulton R.E."/>
            <person name="Griffiths-Jones S."/>
            <person name="Harris T.W."/>
            <person name="Hillier L.W."/>
            <person name="Kamath R."/>
            <person name="Kuwabara P.E."/>
            <person name="Mardis E.R."/>
            <person name="Marra M.A."/>
            <person name="Miner T.L."/>
            <person name="Minx P."/>
            <person name="Mullikin J.C."/>
            <person name="Plumb R.W."/>
            <person name="Rogers J."/>
            <person name="Schein J.E."/>
            <person name="Sohrmann M."/>
            <person name="Spieth J."/>
            <person name="Stajich J.E."/>
            <person name="Wei C."/>
            <person name="Willey D."/>
            <person name="Wilson R.K."/>
            <person name="Durbin R."/>
            <person name="Waterston R.H."/>
        </authorList>
    </citation>
    <scope>NUCLEOTIDE SEQUENCE [LARGE SCALE GENOMIC DNA]</scope>
    <source>
        <strain evidence="7 8">AF16</strain>
    </source>
</reference>
<keyword evidence="8" id="KW-1185">Reference proteome</keyword>
<dbReference type="GO" id="GO:0016020">
    <property type="term" value="C:membrane"/>
    <property type="evidence" value="ECO:0007669"/>
    <property type="project" value="UniProtKB-SubCell"/>
</dbReference>
<evidence type="ECO:0000313" key="8">
    <source>
        <dbReference type="Proteomes" id="UP000008549"/>
    </source>
</evidence>
<dbReference type="PANTHER" id="PTHR46671">
    <property type="entry name" value="PROTEIN CBG11221"/>
    <property type="match status" value="1"/>
</dbReference>
<dbReference type="WormBase" id="CBG23369">
    <property type="protein sequence ID" value="CBP39696"/>
    <property type="gene ID" value="WBGene00041736"/>
</dbReference>